<evidence type="ECO:0000256" key="1">
    <source>
        <dbReference type="ARBA" id="ARBA00008857"/>
    </source>
</evidence>
<dbReference type="AlphaFoldDB" id="A0A290QBQ5"/>
<dbReference type="SUPFAM" id="SSF56349">
    <property type="entry name" value="DNA breaking-rejoining enzymes"/>
    <property type="match status" value="1"/>
</dbReference>
<comment type="similarity">
    <text evidence="1">Belongs to the 'phage' integrase family.</text>
</comment>
<dbReference type="RefSeq" id="WP_096057583.1">
    <property type="nucleotide sequence ID" value="NZ_CP023344.1"/>
</dbReference>
<organism evidence="6 7">
    <name type="scientific">Nibricoccus aquaticus</name>
    <dbReference type="NCBI Taxonomy" id="2576891"/>
    <lineage>
        <taxon>Bacteria</taxon>
        <taxon>Pseudomonadati</taxon>
        <taxon>Verrucomicrobiota</taxon>
        <taxon>Opitutia</taxon>
        <taxon>Opitutales</taxon>
        <taxon>Opitutaceae</taxon>
        <taxon>Nibricoccus</taxon>
    </lineage>
</organism>
<dbReference type="KEGG" id="vbh:CMV30_02905"/>
<dbReference type="PANTHER" id="PTHR30349">
    <property type="entry name" value="PHAGE INTEGRASE-RELATED"/>
    <property type="match status" value="1"/>
</dbReference>
<keyword evidence="4" id="KW-0233">DNA recombination</keyword>
<evidence type="ECO:0000313" key="6">
    <source>
        <dbReference type="EMBL" id="ATC65954.1"/>
    </source>
</evidence>
<keyword evidence="2" id="KW-0229">DNA integration</keyword>
<reference evidence="6 7" key="1">
    <citation type="submission" date="2017-09" db="EMBL/GenBank/DDBJ databases">
        <title>Complete genome sequence of Verrucomicrobial strain HZ-65, isolated from freshwater.</title>
        <authorList>
            <person name="Choi A."/>
        </authorList>
    </citation>
    <scope>NUCLEOTIDE SEQUENCE [LARGE SCALE GENOMIC DNA]</scope>
    <source>
        <strain evidence="6 7">HZ-65</strain>
    </source>
</reference>
<dbReference type="InterPro" id="IPR011010">
    <property type="entry name" value="DNA_brk_join_enz"/>
</dbReference>
<evidence type="ECO:0000256" key="4">
    <source>
        <dbReference type="ARBA" id="ARBA00023172"/>
    </source>
</evidence>
<dbReference type="InterPro" id="IPR004107">
    <property type="entry name" value="Integrase_SAM-like_N"/>
</dbReference>
<name>A0A290QBQ5_9BACT</name>
<evidence type="ECO:0000259" key="5">
    <source>
        <dbReference type="PROSITE" id="PS51898"/>
    </source>
</evidence>
<feature type="domain" description="Tyr recombinase" evidence="5">
    <location>
        <begin position="185"/>
        <end position="401"/>
    </location>
</feature>
<proteinExistence type="inferred from homology"/>
<dbReference type="PROSITE" id="PS51898">
    <property type="entry name" value="TYR_RECOMBINASE"/>
    <property type="match status" value="1"/>
</dbReference>
<dbReference type="Pfam" id="PF00589">
    <property type="entry name" value="Phage_integrase"/>
    <property type="match status" value="1"/>
</dbReference>
<dbReference type="GO" id="GO:0003677">
    <property type="term" value="F:DNA binding"/>
    <property type="evidence" value="ECO:0007669"/>
    <property type="project" value="UniProtKB-KW"/>
</dbReference>
<dbReference type="GO" id="GO:0006310">
    <property type="term" value="P:DNA recombination"/>
    <property type="evidence" value="ECO:0007669"/>
    <property type="project" value="UniProtKB-KW"/>
</dbReference>
<keyword evidence="7" id="KW-1185">Reference proteome</keyword>
<dbReference type="Gene3D" id="1.10.443.10">
    <property type="entry name" value="Intergrase catalytic core"/>
    <property type="match status" value="1"/>
</dbReference>
<gene>
    <name evidence="6" type="ORF">CMV30_02905</name>
</gene>
<dbReference type="InterPro" id="IPR011946">
    <property type="entry name" value="Integrase_integron-type"/>
</dbReference>
<dbReference type="InterPro" id="IPR010998">
    <property type="entry name" value="Integrase_recombinase_N"/>
</dbReference>
<evidence type="ECO:0000313" key="7">
    <source>
        <dbReference type="Proteomes" id="UP000217265"/>
    </source>
</evidence>
<evidence type="ECO:0000256" key="2">
    <source>
        <dbReference type="ARBA" id="ARBA00022908"/>
    </source>
</evidence>
<dbReference type="GO" id="GO:0015074">
    <property type="term" value="P:DNA integration"/>
    <property type="evidence" value="ECO:0007669"/>
    <property type="project" value="UniProtKB-KW"/>
</dbReference>
<dbReference type="InterPro" id="IPR050090">
    <property type="entry name" value="Tyrosine_recombinase_XerCD"/>
</dbReference>
<dbReference type="NCBIfam" id="TIGR02249">
    <property type="entry name" value="integrase_gron"/>
    <property type="match status" value="1"/>
</dbReference>
<dbReference type="Gene3D" id="1.10.150.130">
    <property type="match status" value="1"/>
</dbReference>
<keyword evidence="3" id="KW-0238">DNA-binding</keyword>
<evidence type="ECO:0000256" key="3">
    <source>
        <dbReference type="ARBA" id="ARBA00023125"/>
    </source>
</evidence>
<dbReference type="OrthoDB" id="9801717at2"/>
<dbReference type="InterPro" id="IPR013762">
    <property type="entry name" value="Integrase-like_cat_sf"/>
</dbReference>
<protein>
    <submittedName>
        <fullName evidence="6">Integrase</fullName>
    </submittedName>
</protein>
<accession>A0A290QBQ5</accession>
<dbReference type="InterPro" id="IPR002104">
    <property type="entry name" value="Integrase_catalytic"/>
</dbReference>
<dbReference type="Pfam" id="PF13495">
    <property type="entry name" value="Phage_int_SAM_4"/>
    <property type="match status" value="1"/>
</dbReference>
<dbReference type="Proteomes" id="UP000217265">
    <property type="component" value="Chromosome"/>
</dbReference>
<dbReference type="EMBL" id="CP023344">
    <property type="protein sequence ID" value="ATC65954.1"/>
    <property type="molecule type" value="Genomic_DNA"/>
</dbReference>
<sequence>MRAKEYIEAYEKQENCRLEKVREALRWFFRAAQTRETSEKVGAADRVESSPTRRVQVDAIGRGKAGGPPALPARSGIAPKAGEDLGGADWERDLIVALRRKGVLWRTEQTYRMWAARFSSQLDGHSPYAATGDDVAAFLTGLAVERRASPSTQKQALNALVFFLQEGLKRDLGQFDFKRARTRQTVPTVLTRAECQRVFDQLNDTPRLMAELMYGAGLRLMELLRLRIHHLDLERSQLKVYAGKGNKDRVTVLPESLSERLGGHLRRLELLFEKDRKAKVPGVWLPEGLARKYSKAGVSWTWQWLFPSRELMRTPETGVYRRHHVQEGTFQNAVRKAGVDAGLTKRVTPHVLRHSFATHLLEGGTDIRTVQELLGHQSVETTQLYLHVMKKPGIGVRSPLDAG</sequence>
<dbReference type="PANTHER" id="PTHR30349:SF64">
    <property type="entry name" value="PROPHAGE INTEGRASE INTD-RELATED"/>
    <property type="match status" value="1"/>
</dbReference>